<dbReference type="Proteomes" id="UP000026961">
    <property type="component" value="Chromosome 11"/>
</dbReference>
<protein>
    <submittedName>
        <fullName evidence="1">Uncharacterized protein</fullName>
    </submittedName>
</protein>
<organism evidence="1">
    <name type="scientific">Oryza glumipatula</name>
    <dbReference type="NCBI Taxonomy" id="40148"/>
    <lineage>
        <taxon>Eukaryota</taxon>
        <taxon>Viridiplantae</taxon>
        <taxon>Streptophyta</taxon>
        <taxon>Embryophyta</taxon>
        <taxon>Tracheophyta</taxon>
        <taxon>Spermatophyta</taxon>
        <taxon>Magnoliopsida</taxon>
        <taxon>Liliopsida</taxon>
        <taxon>Poales</taxon>
        <taxon>Poaceae</taxon>
        <taxon>BOP clade</taxon>
        <taxon>Oryzoideae</taxon>
        <taxon>Oryzeae</taxon>
        <taxon>Oryzinae</taxon>
        <taxon>Oryza</taxon>
    </lineage>
</organism>
<proteinExistence type="predicted"/>
<dbReference type="EnsemblPlants" id="OGLUM11G10810.1">
    <property type="protein sequence ID" value="OGLUM11G10810.1"/>
    <property type="gene ID" value="OGLUM11G10810"/>
</dbReference>
<dbReference type="HOGENOM" id="CLU_1663493_0_0_1"/>
<name>A0A0E0BIB3_9ORYZ</name>
<reference evidence="1" key="1">
    <citation type="submission" date="2015-04" db="UniProtKB">
        <authorList>
            <consortium name="EnsemblPlants"/>
        </authorList>
    </citation>
    <scope>IDENTIFICATION</scope>
</reference>
<sequence>MTFQEPQHWYSWSALAEWWYTTYHTTIEMTLFKALYSLLPTLTRSELHWLLHCEQPLGAVDGAVAHHATGASEIGHRQAGVHGEVVRYGAAVRVTGDEHAAEVSSLGEPAISIVQGVFPNPVEETRRIVNCGGRRCLRARRYLMENTTALASLTWSSGRGTATTVVRVQVAPAAAPPPRSPMVFGVR</sequence>
<reference evidence="1" key="2">
    <citation type="submission" date="2018-05" db="EMBL/GenBank/DDBJ databases">
        <title>OgluRS3 (Oryza glumaepatula Reference Sequence Version 3).</title>
        <authorList>
            <person name="Zhang J."/>
            <person name="Kudrna D."/>
            <person name="Lee S."/>
            <person name="Talag J."/>
            <person name="Welchert J."/>
            <person name="Wing R.A."/>
        </authorList>
    </citation>
    <scope>NUCLEOTIDE SEQUENCE [LARGE SCALE GENOMIC DNA]</scope>
</reference>
<accession>A0A0E0BIB3</accession>
<evidence type="ECO:0000313" key="1">
    <source>
        <dbReference type="EnsemblPlants" id="OGLUM11G10810.1"/>
    </source>
</evidence>
<dbReference type="Gramene" id="OGLUM11G10810.1">
    <property type="protein sequence ID" value="OGLUM11G10810.1"/>
    <property type="gene ID" value="OGLUM11G10810"/>
</dbReference>
<dbReference type="AlphaFoldDB" id="A0A0E0BIB3"/>
<evidence type="ECO:0000313" key="2">
    <source>
        <dbReference type="Proteomes" id="UP000026961"/>
    </source>
</evidence>
<keyword evidence="2" id="KW-1185">Reference proteome</keyword>